<protein>
    <submittedName>
        <fullName evidence="6">65-kDa microtubule-associated protein 3</fullName>
    </submittedName>
</protein>
<feature type="coiled-coil region" evidence="5">
    <location>
        <begin position="45"/>
        <end position="72"/>
    </location>
</feature>
<proteinExistence type="inferred from homology"/>
<accession>A0A830DEY5</accession>
<organism evidence="6 7">
    <name type="scientific">Phtheirospermum japonicum</name>
    <dbReference type="NCBI Taxonomy" id="374723"/>
    <lineage>
        <taxon>Eukaryota</taxon>
        <taxon>Viridiplantae</taxon>
        <taxon>Streptophyta</taxon>
        <taxon>Embryophyta</taxon>
        <taxon>Tracheophyta</taxon>
        <taxon>Spermatophyta</taxon>
        <taxon>Magnoliopsida</taxon>
        <taxon>eudicotyledons</taxon>
        <taxon>Gunneridae</taxon>
        <taxon>Pentapetalae</taxon>
        <taxon>asterids</taxon>
        <taxon>lamiids</taxon>
        <taxon>Lamiales</taxon>
        <taxon>Orobanchaceae</taxon>
        <taxon>Orobanchaceae incertae sedis</taxon>
        <taxon>Phtheirospermum</taxon>
    </lineage>
</organism>
<keyword evidence="4" id="KW-0963">Cytoplasm</keyword>
<sequence length="213" mass="24507">MKTTCGSLLFELQKIWDEIGEADNEKDKMLLELEQECLDVYRRKVDHANRCRAQLRQAIADAEAQLADIYAALGDRPVHINKSSGSLKNELESIMPRVEDMKRKRDERKSQFAELQELAMTMVELWNLMDTPVVEQQKFQYVTRTIAAAEHEITEPNSLSLDFIHNAEAEVSRLQDMKINLSVESIESGAISPSYILEQLEFQISKVKEESFQ</sequence>
<dbReference type="GO" id="GO:0005819">
    <property type="term" value="C:spindle"/>
    <property type="evidence" value="ECO:0007669"/>
    <property type="project" value="TreeGrafter"/>
</dbReference>
<keyword evidence="3" id="KW-0493">Microtubule</keyword>
<evidence type="ECO:0000256" key="5">
    <source>
        <dbReference type="SAM" id="Coils"/>
    </source>
</evidence>
<dbReference type="GO" id="GO:0005737">
    <property type="term" value="C:cytoplasm"/>
    <property type="evidence" value="ECO:0007669"/>
    <property type="project" value="TreeGrafter"/>
</dbReference>
<dbReference type="Proteomes" id="UP000653305">
    <property type="component" value="Unassembled WGS sequence"/>
</dbReference>
<evidence type="ECO:0000313" key="7">
    <source>
        <dbReference type="Proteomes" id="UP000653305"/>
    </source>
</evidence>
<dbReference type="PANTHER" id="PTHR19321">
    <property type="entry name" value="PROTEIN REGULATOR OF CYTOKINESIS 1 PRC1-RELATED"/>
    <property type="match status" value="1"/>
</dbReference>
<evidence type="ECO:0000313" key="6">
    <source>
        <dbReference type="EMBL" id="GFQ07025.1"/>
    </source>
</evidence>
<keyword evidence="4" id="KW-0206">Cytoskeleton</keyword>
<keyword evidence="7" id="KW-1185">Reference proteome</keyword>
<evidence type="ECO:0000256" key="3">
    <source>
        <dbReference type="ARBA" id="ARBA00022701"/>
    </source>
</evidence>
<dbReference type="PANTHER" id="PTHR19321:SF7">
    <property type="entry name" value="65-KDA MICROTUBULE-ASSOCIATED PROTEIN 3"/>
    <property type="match status" value="1"/>
</dbReference>
<dbReference type="GO" id="GO:0008017">
    <property type="term" value="F:microtubule binding"/>
    <property type="evidence" value="ECO:0007669"/>
    <property type="project" value="InterPro"/>
</dbReference>
<dbReference type="OrthoDB" id="642895at2759"/>
<dbReference type="EMBL" id="BMAC01001370">
    <property type="protein sequence ID" value="GFQ07025.1"/>
    <property type="molecule type" value="Genomic_DNA"/>
</dbReference>
<evidence type="ECO:0000256" key="2">
    <source>
        <dbReference type="ARBA" id="ARBA00006187"/>
    </source>
</evidence>
<dbReference type="Pfam" id="PF03999">
    <property type="entry name" value="MAP65_ASE1"/>
    <property type="match status" value="1"/>
</dbReference>
<evidence type="ECO:0000256" key="4">
    <source>
        <dbReference type="ARBA" id="ARBA00023212"/>
    </source>
</evidence>
<dbReference type="GO" id="GO:0005874">
    <property type="term" value="C:microtubule"/>
    <property type="evidence" value="ECO:0007669"/>
    <property type="project" value="UniProtKB-KW"/>
</dbReference>
<dbReference type="InterPro" id="IPR007145">
    <property type="entry name" value="MAP65_Ase1_PRC1"/>
</dbReference>
<dbReference type="AlphaFoldDB" id="A0A830DEY5"/>
<comment type="caution">
    <text evidence="6">The sequence shown here is derived from an EMBL/GenBank/DDBJ whole genome shotgun (WGS) entry which is preliminary data.</text>
</comment>
<gene>
    <name evidence="6" type="ORF">PHJA_002846600</name>
</gene>
<evidence type="ECO:0000256" key="1">
    <source>
        <dbReference type="ARBA" id="ARBA00004245"/>
    </source>
</evidence>
<reference evidence="6" key="1">
    <citation type="submission" date="2020-07" db="EMBL/GenBank/DDBJ databases">
        <title>Ethylene signaling mediates host invasion by parasitic plants.</title>
        <authorList>
            <person name="Yoshida S."/>
        </authorList>
    </citation>
    <scope>NUCLEOTIDE SEQUENCE</scope>
    <source>
        <strain evidence="6">Okayama</strain>
    </source>
</reference>
<dbReference type="GO" id="GO:0000226">
    <property type="term" value="P:microtubule cytoskeleton organization"/>
    <property type="evidence" value="ECO:0007669"/>
    <property type="project" value="InterPro"/>
</dbReference>
<keyword evidence="5" id="KW-0175">Coiled coil</keyword>
<comment type="similarity">
    <text evidence="2">Belongs to the MAP65/ASE1 family.</text>
</comment>
<name>A0A830DEY5_9LAMI</name>
<comment type="subcellular location">
    <subcellularLocation>
        <location evidence="1">Cytoplasm</location>
        <location evidence="1">Cytoskeleton</location>
    </subcellularLocation>
</comment>